<accession>A0A1H6S376</accession>
<organism evidence="2 3">
    <name type="scientific">Alkalibacterium gilvum</name>
    <dbReference type="NCBI Taxonomy" id="1130080"/>
    <lineage>
        <taxon>Bacteria</taxon>
        <taxon>Bacillati</taxon>
        <taxon>Bacillota</taxon>
        <taxon>Bacilli</taxon>
        <taxon>Lactobacillales</taxon>
        <taxon>Carnobacteriaceae</taxon>
        <taxon>Alkalibacterium</taxon>
    </lineage>
</organism>
<evidence type="ECO:0000313" key="3">
    <source>
        <dbReference type="Proteomes" id="UP000198564"/>
    </source>
</evidence>
<name>A0A1H6S376_9LACT</name>
<feature type="transmembrane region" description="Helical" evidence="1">
    <location>
        <begin position="75"/>
        <end position="94"/>
    </location>
</feature>
<evidence type="ECO:0000256" key="1">
    <source>
        <dbReference type="SAM" id="Phobius"/>
    </source>
</evidence>
<proteinExistence type="predicted"/>
<keyword evidence="3" id="KW-1185">Reference proteome</keyword>
<feature type="transmembrane region" description="Helical" evidence="1">
    <location>
        <begin position="42"/>
        <end position="69"/>
    </location>
</feature>
<keyword evidence="1" id="KW-1133">Transmembrane helix</keyword>
<feature type="transmembrane region" description="Helical" evidence="1">
    <location>
        <begin position="6"/>
        <end position="22"/>
    </location>
</feature>
<evidence type="ECO:0000313" key="2">
    <source>
        <dbReference type="EMBL" id="SEI58185.1"/>
    </source>
</evidence>
<gene>
    <name evidence="2" type="ORF">SAMN04488113_10439</name>
</gene>
<sequence length="109" mass="12679">MKILLSYFIILILFGTLLIFLTKRIKYLSLIKKKGVLHSKKFVFNLYLSIIALIVFVTSFIVNILFYTRILQTEIVTGNTASISCFVFLLIFLISNRQVTKNNHILFEL</sequence>
<reference evidence="3" key="1">
    <citation type="submission" date="2016-10" db="EMBL/GenBank/DDBJ databases">
        <authorList>
            <person name="Varghese N."/>
            <person name="Submissions S."/>
        </authorList>
    </citation>
    <scope>NUCLEOTIDE SEQUENCE [LARGE SCALE GENOMIC DNA]</scope>
    <source>
        <strain evidence="3">DSM 25751</strain>
    </source>
</reference>
<keyword evidence="1" id="KW-0812">Transmembrane</keyword>
<dbReference type="AlphaFoldDB" id="A0A1H6S376"/>
<dbReference type="Proteomes" id="UP000198564">
    <property type="component" value="Unassembled WGS sequence"/>
</dbReference>
<keyword evidence="1" id="KW-0472">Membrane</keyword>
<protein>
    <submittedName>
        <fullName evidence="2">Uncharacterized protein</fullName>
    </submittedName>
</protein>
<dbReference type="EMBL" id="FNYW01000004">
    <property type="protein sequence ID" value="SEI58185.1"/>
    <property type="molecule type" value="Genomic_DNA"/>
</dbReference>